<organism evidence="1 2">
    <name type="scientific">Fervidobacterium thailandense</name>
    <dbReference type="NCBI Taxonomy" id="1008305"/>
    <lineage>
        <taxon>Bacteria</taxon>
        <taxon>Thermotogati</taxon>
        <taxon>Thermotogota</taxon>
        <taxon>Thermotogae</taxon>
        <taxon>Thermotogales</taxon>
        <taxon>Fervidobacteriaceae</taxon>
        <taxon>Fervidobacterium</taxon>
    </lineage>
</organism>
<gene>
    <name evidence="1" type="ORF">A4H02_08640</name>
</gene>
<dbReference type="EMBL" id="LWAF01000018">
    <property type="protein sequence ID" value="ODN29811.1"/>
    <property type="molecule type" value="Genomic_DNA"/>
</dbReference>
<dbReference type="Gene3D" id="3.40.50.12580">
    <property type="match status" value="1"/>
</dbReference>
<dbReference type="AlphaFoldDB" id="A0A1E3G0N4"/>
<dbReference type="PANTHER" id="PTHR37316:SF3">
    <property type="entry name" value="TEICHOIC ACID GLYCEROL-PHOSPHATE TRANSFERASE"/>
    <property type="match status" value="1"/>
</dbReference>
<dbReference type="GO" id="GO:0016020">
    <property type="term" value="C:membrane"/>
    <property type="evidence" value="ECO:0007669"/>
    <property type="project" value="InterPro"/>
</dbReference>
<evidence type="ECO:0000313" key="1">
    <source>
        <dbReference type="EMBL" id="ODN29811.1"/>
    </source>
</evidence>
<dbReference type="InterPro" id="IPR007554">
    <property type="entry name" value="Glycerophosphate_synth"/>
</dbReference>
<dbReference type="STRING" id="1008305.A4H02_08640"/>
<dbReference type="RefSeq" id="WP_069293783.1">
    <property type="nucleotide sequence ID" value="NZ_LWAF01000018.1"/>
</dbReference>
<evidence type="ECO:0000313" key="2">
    <source>
        <dbReference type="Proteomes" id="UP000094570"/>
    </source>
</evidence>
<sequence length="357" mass="42592">MIIFHKYVGFKQEFQTVVRTLKEHKVKHGEVVLANPGLRKFHVLLRVLVSGLIINEPVIHVFQAYSRMVSRICRKQINIYLNHGWGTKKSPGNLEIIDPETLKKWRQLKKKTDFVICYSDFDAEYFMKNEYLKDIPDPKFIPLGHPRNDFLVKNKENETFRSFLKKILEIPECEKIILFAPTHRESKLARTDYDERMMTSFLEQIAVLDKKLQERRFFLIFKPHYLSRKFRNFPRFSNIKVSHDTDPRLLMLVSDILVTDYSSIYVDYLLLQRPIVFYQPDLEYYQHIRGLVVDPKNPIHMPGPKISKLSQILELKEEDFKSFDLEKSRAFFHKYWDDRASERLASFLQKLLSQDDL</sequence>
<comment type="caution">
    <text evidence="1">The sequence shown here is derived from an EMBL/GenBank/DDBJ whole genome shotgun (WGS) entry which is preliminary data.</text>
</comment>
<dbReference type="InterPro" id="IPR043148">
    <property type="entry name" value="TagF_C"/>
</dbReference>
<accession>A0A1E3G0N4</accession>
<dbReference type="PANTHER" id="PTHR37316">
    <property type="entry name" value="TEICHOIC ACID GLYCEROL-PHOSPHATE PRIMASE"/>
    <property type="match status" value="1"/>
</dbReference>
<proteinExistence type="predicted"/>
<reference evidence="2" key="1">
    <citation type="submission" date="2016-04" db="EMBL/GenBank/DDBJ databases">
        <title>The genome sequence project of a novel Fervidobacterium isolate from a hot spring in Thailand.</title>
        <authorList>
            <person name="Gonzalez J.M."/>
            <person name="Cuecas A."/>
            <person name="Kanoksilapatham W."/>
        </authorList>
    </citation>
    <scope>NUCLEOTIDE SEQUENCE [LARGE SCALE GENOMIC DNA]</scope>
    <source>
        <strain evidence="2">FC2004</strain>
    </source>
</reference>
<name>A0A1E3G0N4_9BACT</name>
<keyword evidence="2" id="KW-1185">Reference proteome</keyword>
<dbReference type="OrthoDB" id="9807097at2"/>
<dbReference type="Proteomes" id="UP000094570">
    <property type="component" value="Unassembled WGS sequence"/>
</dbReference>
<evidence type="ECO:0008006" key="3">
    <source>
        <dbReference type="Google" id="ProtNLM"/>
    </source>
</evidence>
<dbReference type="InterPro" id="IPR051612">
    <property type="entry name" value="Teichoic_Acid_Biosynth"/>
</dbReference>
<dbReference type="Pfam" id="PF04464">
    <property type="entry name" value="Glyphos_transf"/>
    <property type="match status" value="1"/>
</dbReference>
<dbReference type="GO" id="GO:0047355">
    <property type="term" value="F:CDP-glycerol glycerophosphotransferase activity"/>
    <property type="evidence" value="ECO:0007669"/>
    <property type="project" value="InterPro"/>
</dbReference>
<dbReference type="SUPFAM" id="SSF53756">
    <property type="entry name" value="UDP-Glycosyltransferase/glycogen phosphorylase"/>
    <property type="match status" value="1"/>
</dbReference>
<protein>
    <recommendedName>
        <fullName evidence="3">CDP-glycerol--glycerophosphate glycerophosphotransferase</fullName>
    </recommendedName>
</protein>